<comment type="similarity">
    <text evidence="1">In the C-terminal section; belongs to the phosphoglycerate mutase family.</text>
</comment>
<name>A0A9P0AEK9_BEMTA</name>
<accession>A0A9P0AEK9</accession>
<evidence type="ECO:0000256" key="5">
    <source>
        <dbReference type="PIRSR" id="PIRSR613078-2"/>
    </source>
</evidence>
<keyword evidence="8" id="KW-1185">Reference proteome</keyword>
<protein>
    <recommendedName>
        <fullName evidence="6">6-phosphofructo-2-kinase domain-containing protein</fullName>
    </recommendedName>
</protein>
<organism evidence="7 8">
    <name type="scientific">Bemisia tabaci</name>
    <name type="common">Sweetpotato whitefly</name>
    <name type="synonym">Aleurodes tabaci</name>
    <dbReference type="NCBI Taxonomy" id="7038"/>
    <lineage>
        <taxon>Eukaryota</taxon>
        <taxon>Metazoa</taxon>
        <taxon>Ecdysozoa</taxon>
        <taxon>Arthropoda</taxon>
        <taxon>Hexapoda</taxon>
        <taxon>Insecta</taxon>
        <taxon>Pterygota</taxon>
        <taxon>Neoptera</taxon>
        <taxon>Paraneoptera</taxon>
        <taxon>Hemiptera</taxon>
        <taxon>Sternorrhyncha</taxon>
        <taxon>Aleyrodoidea</taxon>
        <taxon>Aleyrodidae</taxon>
        <taxon>Aleyrodinae</taxon>
        <taxon>Bemisia</taxon>
    </lineage>
</organism>
<dbReference type="SUPFAM" id="SSF53254">
    <property type="entry name" value="Phosphoglycerate mutase-like"/>
    <property type="match status" value="1"/>
</dbReference>
<evidence type="ECO:0000313" key="7">
    <source>
        <dbReference type="EMBL" id="CAH0389089.1"/>
    </source>
</evidence>
<dbReference type="InterPro" id="IPR013078">
    <property type="entry name" value="His_Pase_superF_clade-1"/>
</dbReference>
<feature type="active site" description="Tele-phosphohistidine intermediate" evidence="4">
    <location>
        <position position="257"/>
    </location>
</feature>
<dbReference type="FunFam" id="3.40.50.1240:FF:000001">
    <property type="entry name" value="6-phosphofructo-2-kinase/fructose-2, 6-bisphosphatase 3 isoform 2"/>
    <property type="match status" value="1"/>
</dbReference>
<dbReference type="GO" id="GO:0004331">
    <property type="term" value="F:fructose-2,6-bisphosphate 2-phosphatase activity"/>
    <property type="evidence" value="ECO:0007669"/>
    <property type="project" value="TreeGrafter"/>
</dbReference>
<dbReference type="FunFam" id="3.40.50.300:FF:000644">
    <property type="entry name" value="GpmB, Fructose-2,6-bisphosphatase"/>
    <property type="match status" value="1"/>
</dbReference>
<feature type="domain" description="6-phosphofructo-2-kinase" evidence="6">
    <location>
        <begin position="39"/>
        <end position="249"/>
    </location>
</feature>
<dbReference type="Gene3D" id="3.40.50.1240">
    <property type="entry name" value="Phosphoglycerate mutase-like"/>
    <property type="match status" value="1"/>
</dbReference>
<feature type="active site" description="Proton donor/acceptor" evidence="4">
    <location>
        <position position="326"/>
    </location>
</feature>
<dbReference type="Proteomes" id="UP001152759">
    <property type="component" value="Chromosome 4"/>
</dbReference>
<dbReference type="Pfam" id="PF00300">
    <property type="entry name" value="His_Phos_1"/>
    <property type="match status" value="1"/>
</dbReference>
<dbReference type="PRINTS" id="PR00991">
    <property type="entry name" value="6PFRUCTKNASE"/>
</dbReference>
<evidence type="ECO:0000256" key="4">
    <source>
        <dbReference type="PIRSR" id="PIRSR613078-1"/>
    </source>
</evidence>
<gene>
    <name evidence="7" type="ORF">BEMITA_LOCUS7955</name>
</gene>
<dbReference type="KEGG" id="btab:109037929"/>
<proteinExistence type="inferred from homology"/>
<dbReference type="GO" id="GO:0006003">
    <property type="term" value="P:fructose 2,6-bisphosphate metabolic process"/>
    <property type="evidence" value="ECO:0007669"/>
    <property type="project" value="InterPro"/>
</dbReference>
<dbReference type="CDD" id="cd07067">
    <property type="entry name" value="HP_PGM_like"/>
    <property type="match status" value="1"/>
</dbReference>
<dbReference type="SUPFAM" id="SSF52540">
    <property type="entry name" value="P-loop containing nucleoside triphosphate hydrolases"/>
    <property type="match status" value="1"/>
</dbReference>
<dbReference type="InterPro" id="IPR027417">
    <property type="entry name" value="P-loop_NTPase"/>
</dbReference>
<reference evidence="7" key="1">
    <citation type="submission" date="2021-12" db="EMBL/GenBank/DDBJ databases">
        <authorList>
            <person name="King R."/>
        </authorList>
    </citation>
    <scope>NUCLEOTIDE SEQUENCE</scope>
</reference>
<feature type="binding site" evidence="5">
    <location>
        <position position="306"/>
    </location>
    <ligand>
        <name>substrate</name>
    </ligand>
</feature>
<dbReference type="GO" id="GO:0005524">
    <property type="term" value="F:ATP binding"/>
    <property type="evidence" value="ECO:0007669"/>
    <property type="project" value="UniProtKB-KW"/>
</dbReference>
<dbReference type="InterPro" id="IPR013079">
    <property type="entry name" value="6Phosfructo_kin"/>
</dbReference>
<dbReference type="InterPro" id="IPR029033">
    <property type="entry name" value="His_PPase_superfam"/>
</dbReference>
<evidence type="ECO:0000256" key="2">
    <source>
        <dbReference type="ARBA" id="ARBA00022741"/>
    </source>
</evidence>
<dbReference type="InterPro" id="IPR003094">
    <property type="entry name" value="6Pfruct_kin"/>
</dbReference>
<dbReference type="PANTHER" id="PTHR10606:SF65">
    <property type="entry name" value="6-PHOSPHOFRUCTO-2-KINASE_FRUCTOSE-2, 6-BISPHOSPHATASE-LIKE PROTEIN"/>
    <property type="match status" value="1"/>
</dbReference>
<keyword evidence="3" id="KW-0067">ATP-binding</keyword>
<dbReference type="GO" id="GO:0003873">
    <property type="term" value="F:6-phosphofructo-2-kinase activity"/>
    <property type="evidence" value="ECO:0007669"/>
    <property type="project" value="InterPro"/>
</dbReference>
<sequence length="491" mass="56763">MAPTSLVTERARKDSESSEDEVFYKEPKNVGFKTNVFKGLVVCLVGLPARGKTVLAHKLAKHLHWIGYKSKVFSVSYYRRKHIELYDSHEIFRIDNTEALEIRQLSAHEAQEDATEWLQAEGDVAILDGTHATPTIRKEVYDHFVKQMGFKVLFVECICDDEKILDKNVKEILQFSKDYKHMSAEKALDDFHHKIEHYMEQYETICPKEEAAYSYIKIFNEGDNMSVHRLNGFLQNQILSYVSNFRPAPRTYYFSRHGESEFNVLGRVGGDADLSCRGRKYAASLARYFNDAGISGLHIWTSEKKRTKQTAQNIKAPKEHLAALNELDAGICEGLSYEEMQDKFPQEFAWRDQDKLRYRYPWGESYMDIMSRLGPVLLELEQEDNILVISHQAILRCILGYFLNKKFEELPYINVPLHTIIKLTTFGYKCKMEVIKLDVECVDTYRHQPKNCSVERSPEDALLTVPAHFDALSLAALTNWVKAQPPLIEQH</sequence>
<evidence type="ECO:0000256" key="1">
    <source>
        <dbReference type="ARBA" id="ARBA00008408"/>
    </source>
</evidence>
<evidence type="ECO:0000256" key="3">
    <source>
        <dbReference type="ARBA" id="ARBA00022840"/>
    </source>
</evidence>
<keyword evidence="2" id="KW-0547">Nucleotide-binding</keyword>
<dbReference type="PANTHER" id="PTHR10606">
    <property type="entry name" value="6-PHOSPHOFRUCTO-2-KINASE/FRUCTOSE-2,6-BISPHOSPHATASE"/>
    <property type="match status" value="1"/>
</dbReference>
<dbReference type="AlphaFoldDB" id="A0A9P0AEK9"/>
<dbReference type="Gene3D" id="3.40.50.300">
    <property type="entry name" value="P-loop containing nucleotide triphosphate hydrolases"/>
    <property type="match status" value="1"/>
</dbReference>
<dbReference type="GO" id="GO:0006000">
    <property type="term" value="P:fructose metabolic process"/>
    <property type="evidence" value="ECO:0007669"/>
    <property type="project" value="InterPro"/>
</dbReference>
<dbReference type="EMBL" id="OU963865">
    <property type="protein sequence ID" value="CAH0389089.1"/>
    <property type="molecule type" value="Genomic_DNA"/>
</dbReference>
<feature type="binding site" evidence="5">
    <location>
        <begin position="256"/>
        <end position="263"/>
    </location>
    <ligand>
        <name>substrate</name>
    </ligand>
</feature>
<dbReference type="SMART" id="SM00855">
    <property type="entry name" value="PGAM"/>
    <property type="match status" value="1"/>
</dbReference>
<dbReference type="Pfam" id="PF01591">
    <property type="entry name" value="6PF2K"/>
    <property type="match status" value="1"/>
</dbReference>
<dbReference type="PIRSF" id="PIRSF000709">
    <property type="entry name" value="6PFK_2-Ptase"/>
    <property type="match status" value="1"/>
</dbReference>
<dbReference type="GO" id="GO:0005829">
    <property type="term" value="C:cytosol"/>
    <property type="evidence" value="ECO:0007669"/>
    <property type="project" value="TreeGrafter"/>
</dbReference>
<evidence type="ECO:0000259" key="6">
    <source>
        <dbReference type="Pfam" id="PF01591"/>
    </source>
</evidence>
<evidence type="ECO:0000313" key="8">
    <source>
        <dbReference type="Proteomes" id="UP001152759"/>
    </source>
</evidence>